<feature type="compositionally biased region" description="Polar residues" evidence="11">
    <location>
        <begin position="485"/>
        <end position="501"/>
    </location>
</feature>
<feature type="compositionally biased region" description="Basic and acidic residues" evidence="11">
    <location>
        <begin position="768"/>
        <end position="780"/>
    </location>
</feature>
<dbReference type="Pfam" id="PF13634">
    <property type="entry name" value="Nucleoporin_FG"/>
    <property type="match status" value="3"/>
</dbReference>
<dbReference type="InterPro" id="IPR025574">
    <property type="entry name" value="Nucleoporin_FG_rpt"/>
</dbReference>
<feature type="region of interest" description="Disordered" evidence="11">
    <location>
        <begin position="669"/>
        <end position="720"/>
    </location>
</feature>
<feature type="region of interest" description="Disordered" evidence="11">
    <location>
        <begin position="755"/>
        <end position="784"/>
    </location>
</feature>
<dbReference type="FunFam" id="1.10.10.2360:FF:000001">
    <property type="entry name" value="Nuclear pore complex protein Nup98-Nup96"/>
    <property type="match status" value="1"/>
</dbReference>
<reference evidence="13" key="1">
    <citation type="journal article" date="2021" name="Sci. Adv.">
        <title>The American lobster genome reveals insights on longevity, neural, and immune adaptations.</title>
        <authorList>
            <person name="Polinski J.M."/>
            <person name="Zimin A.V."/>
            <person name="Clark K.F."/>
            <person name="Kohn A.B."/>
            <person name="Sadowski N."/>
            <person name="Timp W."/>
            <person name="Ptitsyn A."/>
            <person name="Khanna P."/>
            <person name="Romanova D.Y."/>
            <person name="Williams P."/>
            <person name="Greenwood S.J."/>
            <person name="Moroz L.L."/>
            <person name="Walt D.R."/>
            <person name="Bodnar A.G."/>
        </authorList>
    </citation>
    <scope>NUCLEOTIDE SEQUENCE</scope>
    <source>
        <strain evidence="13">GMGI-L3</strain>
    </source>
</reference>
<feature type="compositionally biased region" description="Low complexity" evidence="11">
    <location>
        <begin position="82"/>
        <end position="100"/>
    </location>
</feature>
<name>A0A8J5JV47_HOMAM</name>
<feature type="compositionally biased region" description="Polar residues" evidence="11">
    <location>
        <begin position="308"/>
        <end position="323"/>
    </location>
</feature>
<dbReference type="GO" id="GO:0006405">
    <property type="term" value="P:RNA export from nucleus"/>
    <property type="evidence" value="ECO:0007669"/>
    <property type="project" value="TreeGrafter"/>
</dbReference>
<dbReference type="Pfam" id="PF04096">
    <property type="entry name" value="Nucleoporin2"/>
    <property type="match status" value="1"/>
</dbReference>
<proteinExistence type="inferred from homology"/>
<feature type="region of interest" description="Disordered" evidence="11">
    <location>
        <begin position="1"/>
        <end position="21"/>
    </location>
</feature>
<feature type="region of interest" description="Disordered" evidence="11">
    <location>
        <begin position="70"/>
        <end position="115"/>
    </location>
</feature>
<dbReference type="Proteomes" id="UP000747542">
    <property type="component" value="Unassembled WGS sequence"/>
</dbReference>
<evidence type="ECO:0000256" key="5">
    <source>
        <dbReference type="ARBA" id="ARBA00022448"/>
    </source>
</evidence>
<feature type="region of interest" description="Disordered" evidence="11">
    <location>
        <begin position="468"/>
        <end position="510"/>
    </location>
</feature>
<keyword evidence="7" id="KW-0653">Protein transport</keyword>
<dbReference type="InterPro" id="IPR037665">
    <property type="entry name" value="Nucleoporin_S59-like"/>
</dbReference>
<dbReference type="Pfam" id="PF21240">
    <property type="entry name" value="Nup98_GLEBS"/>
    <property type="match status" value="1"/>
</dbReference>
<feature type="compositionally biased region" description="Acidic residues" evidence="11">
    <location>
        <begin position="756"/>
        <end position="767"/>
    </location>
</feature>
<comment type="subcellular location">
    <subcellularLocation>
        <location evidence="2">Nucleus membrane</location>
        <topology evidence="2">Peripheral membrane protein</topology>
        <orientation evidence="2">Nucleoplasmic side</orientation>
    </subcellularLocation>
    <subcellularLocation>
        <location evidence="1">Nucleus</location>
        <location evidence="1">Nuclear pore complex</location>
    </subcellularLocation>
</comment>
<dbReference type="EMBL" id="JAHLQT010028947">
    <property type="protein sequence ID" value="KAG7161563.1"/>
    <property type="molecule type" value="Genomic_DNA"/>
</dbReference>
<comment type="caution">
    <text evidence="13">The sequence shown here is derived from an EMBL/GenBank/DDBJ whole genome shotgun (WGS) entry which is preliminary data.</text>
</comment>
<keyword evidence="10" id="KW-0539">Nucleus</keyword>
<comment type="similarity">
    <text evidence="3">Belongs to the nucleoporin GLFG family.</text>
</comment>
<dbReference type="GO" id="GO:0051028">
    <property type="term" value="P:mRNA transport"/>
    <property type="evidence" value="ECO:0007669"/>
    <property type="project" value="UniProtKB-KW"/>
</dbReference>
<feature type="compositionally biased region" description="Low complexity" evidence="11">
    <location>
        <begin position="324"/>
        <end position="351"/>
    </location>
</feature>
<dbReference type="GO" id="GO:0000973">
    <property type="term" value="P:post-transcriptional tethering of RNA polymerase II gene DNA at nuclear periphery"/>
    <property type="evidence" value="ECO:0007669"/>
    <property type="project" value="TreeGrafter"/>
</dbReference>
<sequence length="956" mass="99604">MFGQQRAPFGNTASTFGTGFGTPNTTSTATGFGANTFGRPAFGNPQQTTSFGTTSTPFGGATSSGTSLFGTQPQQTGGGLFGQQQPQQTSTSFSQPSTGFGTSGGGLFGQAQQPTATAVHPAGLFGSSATGGFGAQQSTQSRPFGFGQTTTSSTSTAGGLFGSTQPAAGGGLFSTPGFGATSGVSGTTIKYEPVTGNDTMTRNNVSTNIRTRIEVISTMKEYENKSLEELRVEDYLANRKGPSQGTTLSGFGQTPQQGAQPQLGSTGLFGSSTSTSLFGTTKPPENKSLFGSGTTAGFGAPASGGLFGTNTSSQGFGQTSTAPNTSFSFSQNTQQQPKSTGFNFGNTATTTPSLFGSTPQQQQPSGFGLGGFQLGQNTQQQNTGGLFGNQNKPGGFLSNQNTGGGLFGSKPAGITQPLVTGFGTSTVTPFGTAPNTSTGGGLFGAQNPQNKPGIFSAFGNNAGFGNTGGLFGQNNNQQKPGGSLNFGQFGSTNTFGQNIGTNPGGGLFNPSGTNTSMGIVGTGLLNNNTGFGMPQMNTIGGVGGGASPDLGKLVKALTVKPIFDILLGSKTSPATDKSSNTSTSEQLGSKLTSSNSKPTYVLSPSLVANNKPRPKPINKTNNQGNNRHWLFKGLEDSSEETSEDFLKPKKYPSVRKLNLKVFKGVKSDSASLGRPTARVNSIGDPDALSPLTTPVSPLGESTPLHNSGPSSPDDYTTPDIIKGRIKVKRLNLAEKNGPMNDTLTDLNVNHLKVTEPADEQAEGDDVGDQDKTDPDTEANKENNVSLFNSVEEDLPEMINRSSDKPHPAGVKLYRSGYYTLPSLEDLGEMVDSDGRCLVENFTVGRYGYGNVCFLGVTDIAGLDLDGIVFILRKQIEVYPEGTQKPAQGQELNKPAVITLDCVWPIDKTTREVIKSAERLQGMAWADYLERQCVKMEASFIEYRPETGSWVFKVPGF</sequence>
<keyword evidence="6" id="KW-0509">mRNA transport</keyword>
<feature type="compositionally biased region" description="Low complexity" evidence="11">
    <location>
        <begin position="374"/>
        <end position="390"/>
    </location>
</feature>
<feature type="region of interest" description="Disordered" evidence="11">
    <location>
        <begin position="241"/>
        <end position="404"/>
    </location>
</feature>
<dbReference type="PANTHER" id="PTHR23198">
    <property type="entry name" value="NUCLEOPORIN"/>
    <property type="match status" value="1"/>
</dbReference>
<feature type="region of interest" description="Disordered" evidence="11">
    <location>
        <begin position="129"/>
        <end position="163"/>
    </location>
</feature>
<dbReference type="SUPFAM" id="SSF82215">
    <property type="entry name" value="C-terminal autoproteolytic domain of nucleoporin nup98"/>
    <property type="match status" value="1"/>
</dbReference>
<feature type="region of interest" description="Disordered" evidence="11">
    <location>
        <begin position="570"/>
        <end position="627"/>
    </location>
</feature>
<dbReference type="GO" id="GO:0006606">
    <property type="term" value="P:protein import into nucleus"/>
    <property type="evidence" value="ECO:0007669"/>
    <property type="project" value="TreeGrafter"/>
</dbReference>
<feature type="compositionally biased region" description="Polar residues" evidence="11">
    <location>
        <begin position="703"/>
        <end position="714"/>
    </location>
</feature>
<dbReference type="Gene3D" id="3.30.1610.10">
    <property type="entry name" value="Peptidase S59, nucleoporin"/>
    <property type="match status" value="1"/>
</dbReference>
<dbReference type="GO" id="GO:0017056">
    <property type="term" value="F:structural constituent of nuclear pore"/>
    <property type="evidence" value="ECO:0007669"/>
    <property type="project" value="InterPro"/>
</dbReference>
<evidence type="ECO:0000256" key="8">
    <source>
        <dbReference type="ARBA" id="ARBA00023010"/>
    </source>
</evidence>
<feature type="compositionally biased region" description="Low complexity" evidence="11">
    <location>
        <begin position="144"/>
        <end position="163"/>
    </location>
</feature>
<organism evidence="13 14">
    <name type="scientific">Homarus americanus</name>
    <name type="common">American lobster</name>
    <dbReference type="NCBI Taxonomy" id="6706"/>
    <lineage>
        <taxon>Eukaryota</taxon>
        <taxon>Metazoa</taxon>
        <taxon>Ecdysozoa</taxon>
        <taxon>Arthropoda</taxon>
        <taxon>Crustacea</taxon>
        <taxon>Multicrustacea</taxon>
        <taxon>Malacostraca</taxon>
        <taxon>Eumalacostraca</taxon>
        <taxon>Eucarida</taxon>
        <taxon>Decapoda</taxon>
        <taxon>Pleocyemata</taxon>
        <taxon>Astacidea</taxon>
        <taxon>Nephropoidea</taxon>
        <taxon>Nephropidae</taxon>
        <taxon>Homarus</taxon>
    </lineage>
</organism>
<dbReference type="GO" id="GO:0008139">
    <property type="term" value="F:nuclear localization sequence binding"/>
    <property type="evidence" value="ECO:0007669"/>
    <property type="project" value="TreeGrafter"/>
</dbReference>
<feature type="domain" description="Peptidase S59" evidence="12">
    <location>
        <begin position="814"/>
        <end position="956"/>
    </location>
</feature>
<evidence type="ECO:0000256" key="3">
    <source>
        <dbReference type="ARBA" id="ARBA00008926"/>
    </source>
</evidence>
<keyword evidence="5" id="KW-0813">Transport</keyword>
<feature type="compositionally biased region" description="Polar residues" evidence="11">
    <location>
        <begin position="570"/>
        <end position="598"/>
    </location>
</feature>
<evidence type="ECO:0000256" key="1">
    <source>
        <dbReference type="ARBA" id="ARBA00004567"/>
    </source>
</evidence>
<evidence type="ECO:0000313" key="14">
    <source>
        <dbReference type="Proteomes" id="UP000747542"/>
    </source>
</evidence>
<feature type="compositionally biased region" description="Polar residues" evidence="11">
    <location>
        <begin position="241"/>
        <end position="262"/>
    </location>
</feature>
<evidence type="ECO:0000256" key="7">
    <source>
        <dbReference type="ARBA" id="ARBA00022927"/>
    </source>
</evidence>
<feature type="compositionally biased region" description="Low complexity" evidence="11">
    <location>
        <begin position="263"/>
        <end position="281"/>
    </location>
</feature>
<dbReference type="AlphaFoldDB" id="A0A8J5JV47"/>
<gene>
    <name evidence="13" type="primary">Nup98-L2</name>
    <name evidence="13" type="ORF">Hamer_G014123</name>
</gene>
<evidence type="ECO:0000313" key="13">
    <source>
        <dbReference type="EMBL" id="KAG7161563.1"/>
    </source>
</evidence>
<keyword evidence="8" id="KW-0811">Translocation</keyword>
<dbReference type="PANTHER" id="PTHR23198:SF6">
    <property type="entry name" value="NUCLEAR PORE COMPLEX PROTEIN NUP98-NUP96"/>
    <property type="match status" value="1"/>
</dbReference>
<dbReference type="GO" id="GO:0034398">
    <property type="term" value="P:telomere tethering at nuclear periphery"/>
    <property type="evidence" value="ECO:0007669"/>
    <property type="project" value="TreeGrafter"/>
</dbReference>
<dbReference type="GO" id="GO:0044614">
    <property type="term" value="C:nuclear pore cytoplasmic filaments"/>
    <property type="evidence" value="ECO:0007669"/>
    <property type="project" value="TreeGrafter"/>
</dbReference>
<dbReference type="GO" id="GO:0003723">
    <property type="term" value="F:RNA binding"/>
    <property type="evidence" value="ECO:0007669"/>
    <property type="project" value="TreeGrafter"/>
</dbReference>
<evidence type="ECO:0000256" key="10">
    <source>
        <dbReference type="ARBA" id="ARBA00023242"/>
    </source>
</evidence>
<dbReference type="InterPro" id="IPR036903">
    <property type="entry name" value="Nup98_auto-Pept-S59_dom_sf"/>
</dbReference>
<evidence type="ECO:0000259" key="12">
    <source>
        <dbReference type="PROSITE" id="PS51434"/>
    </source>
</evidence>
<accession>A0A8J5JV47</accession>
<protein>
    <recommendedName>
        <fullName evidence="4">Nuclear pore complex protein Nup98-Nup96</fullName>
    </recommendedName>
</protein>
<evidence type="ECO:0000256" key="11">
    <source>
        <dbReference type="SAM" id="MobiDB-lite"/>
    </source>
</evidence>
<evidence type="ECO:0000256" key="9">
    <source>
        <dbReference type="ARBA" id="ARBA00023132"/>
    </source>
</evidence>
<evidence type="ECO:0000256" key="4">
    <source>
        <dbReference type="ARBA" id="ARBA00013472"/>
    </source>
</evidence>
<keyword evidence="14" id="KW-1185">Reference proteome</keyword>
<dbReference type="GO" id="GO:0031965">
    <property type="term" value="C:nuclear membrane"/>
    <property type="evidence" value="ECO:0007669"/>
    <property type="project" value="UniProtKB-SubCell"/>
</dbReference>
<evidence type="ECO:0000256" key="2">
    <source>
        <dbReference type="ARBA" id="ARBA00004620"/>
    </source>
</evidence>
<keyword evidence="9" id="KW-0906">Nuclear pore complex</keyword>
<dbReference type="PROSITE" id="PS51434">
    <property type="entry name" value="NUP_C"/>
    <property type="match status" value="1"/>
</dbReference>
<dbReference type="Gene3D" id="1.10.10.2360">
    <property type="match status" value="1"/>
</dbReference>
<evidence type="ECO:0000256" key="6">
    <source>
        <dbReference type="ARBA" id="ARBA00022816"/>
    </source>
</evidence>
<dbReference type="InterPro" id="IPR007230">
    <property type="entry name" value="Nup98_auto-Pept-S59_dom"/>
</dbReference>